<proteinExistence type="predicted"/>
<dbReference type="GO" id="GO:0017025">
    <property type="term" value="F:TBP-class protein binding"/>
    <property type="evidence" value="ECO:0007669"/>
    <property type="project" value="InterPro"/>
</dbReference>
<organism evidence="2 3">
    <name type="scientific">Chloebia gouldiae</name>
    <name type="common">Gouldian finch</name>
    <name type="synonym">Erythrura gouldiae</name>
    <dbReference type="NCBI Taxonomy" id="44316"/>
    <lineage>
        <taxon>Eukaryota</taxon>
        <taxon>Metazoa</taxon>
        <taxon>Chordata</taxon>
        <taxon>Craniata</taxon>
        <taxon>Vertebrata</taxon>
        <taxon>Euteleostomi</taxon>
        <taxon>Archelosauria</taxon>
        <taxon>Archosauria</taxon>
        <taxon>Dinosauria</taxon>
        <taxon>Saurischia</taxon>
        <taxon>Theropoda</taxon>
        <taxon>Coelurosauria</taxon>
        <taxon>Aves</taxon>
        <taxon>Neognathae</taxon>
        <taxon>Neoaves</taxon>
        <taxon>Telluraves</taxon>
        <taxon>Australaves</taxon>
        <taxon>Passeriformes</taxon>
        <taxon>Passeroidea</taxon>
        <taxon>Passeridae</taxon>
        <taxon>Chloebia</taxon>
    </lineage>
</organism>
<accession>A0A3L8SX95</accession>
<reference evidence="2 3" key="1">
    <citation type="journal article" date="2018" name="Proc. R. Soc. B">
        <title>A non-coding region near Follistatin controls head colour polymorphism in the Gouldian finch.</title>
        <authorList>
            <person name="Toomey M.B."/>
            <person name="Marques C.I."/>
            <person name="Andrade P."/>
            <person name="Araujo P.M."/>
            <person name="Sabatino S."/>
            <person name="Gazda M.A."/>
            <person name="Afonso S."/>
            <person name="Lopes R.J."/>
            <person name="Corbo J.C."/>
            <person name="Carneiro M."/>
        </authorList>
    </citation>
    <scope>NUCLEOTIDE SEQUENCE [LARGE SCALE GENOMIC DNA]</scope>
    <source>
        <strain evidence="2">Red01</strain>
        <tissue evidence="2">Muscle</tissue>
    </source>
</reference>
<dbReference type="SUPFAM" id="SSF47954">
    <property type="entry name" value="Cyclin-like"/>
    <property type="match status" value="1"/>
</dbReference>
<dbReference type="EMBL" id="QUSF01000004">
    <property type="protein sequence ID" value="RLW10071.1"/>
    <property type="molecule type" value="Genomic_DNA"/>
</dbReference>
<dbReference type="InterPro" id="IPR036915">
    <property type="entry name" value="Cyclin-like_sf"/>
</dbReference>
<protein>
    <recommendedName>
        <fullName evidence="1">Transcription factor TFIIB cyclin-like domain-containing protein</fullName>
    </recommendedName>
</protein>
<dbReference type="OrthoDB" id="511529at2759"/>
<dbReference type="Pfam" id="PF00382">
    <property type="entry name" value="TFIIB"/>
    <property type="match status" value="1"/>
</dbReference>
<sequence length="102" mass="11359">LLVAARMHDFRRTVKEVIRVVKVCESTLRKRPQMLSKNDKEHCAYLTVTLVGKEKLLLCFMKVLDAVLTADGFALSAPEVKPNMSPDNADTSSLQDLLCGLI</sequence>
<evidence type="ECO:0000259" key="1">
    <source>
        <dbReference type="Pfam" id="PF00382"/>
    </source>
</evidence>
<feature type="domain" description="Transcription factor TFIIB cyclin-like" evidence="1">
    <location>
        <begin position="1"/>
        <end position="35"/>
    </location>
</feature>
<dbReference type="AlphaFoldDB" id="A0A3L8SX95"/>
<feature type="non-terminal residue" evidence="2">
    <location>
        <position position="1"/>
    </location>
</feature>
<keyword evidence="3" id="KW-1185">Reference proteome</keyword>
<evidence type="ECO:0000313" key="3">
    <source>
        <dbReference type="Proteomes" id="UP000276834"/>
    </source>
</evidence>
<dbReference type="Gene3D" id="1.10.472.10">
    <property type="entry name" value="Cyclin-like"/>
    <property type="match status" value="1"/>
</dbReference>
<comment type="caution">
    <text evidence="2">The sequence shown here is derived from an EMBL/GenBank/DDBJ whole genome shotgun (WGS) entry which is preliminary data.</text>
</comment>
<evidence type="ECO:0000313" key="2">
    <source>
        <dbReference type="EMBL" id="RLW10071.1"/>
    </source>
</evidence>
<dbReference type="Proteomes" id="UP000276834">
    <property type="component" value="Unassembled WGS sequence"/>
</dbReference>
<gene>
    <name evidence="2" type="ORF">DV515_00001889</name>
</gene>
<dbReference type="InterPro" id="IPR013150">
    <property type="entry name" value="TFIIB_cyclin"/>
</dbReference>
<name>A0A3L8SX95_CHLGU</name>